<feature type="region of interest" description="Disordered" evidence="1">
    <location>
        <begin position="109"/>
        <end position="245"/>
    </location>
</feature>
<feature type="region of interest" description="Disordered" evidence="1">
    <location>
        <begin position="37"/>
        <end position="85"/>
    </location>
</feature>
<dbReference type="InterPro" id="IPR026906">
    <property type="entry name" value="LRR_5"/>
</dbReference>
<keyword evidence="2" id="KW-0732">Signal</keyword>
<feature type="compositionally biased region" description="Low complexity" evidence="1">
    <location>
        <begin position="148"/>
        <end position="188"/>
    </location>
</feature>
<dbReference type="InterPro" id="IPR053139">
    <property type="entry name" value="Surface_bspA-like"/>
</dbReference>
<reference evidence="3 4" key="1">
    <citation type="submission" date="2014-09" db="EMBL/GenBank/DDBJ databases">
        <title>Butyrate-producing bacteria isolated from human gut.</title>
        <authorList>
            <person name="Zhang Q."/>
            <person name="Zhao L."/>
        </authorList>
    </citation>
    <scope>NUCLEOTIDE SEQUENCE [LARGE SCALE GENOMIC DNA]</scope>
    <source>
        <strain evidence="3 4">21</strain>
    </source>
</reference>
<feature type="signal peptide" evidence="2">
    <location>
        <begin position="1"/>
        <end position="22"/>
    </location>
</feature>
<dbReference type="Proteomes" id="UP000245288">
    <property type="component" value="Unassembled WGS sequence"/>
</dbReference>
<evidence type="ECO:0000256" key="2">
    <source>
        <dbReference type="SAM" id="SignalP"/>
    </source>
</evidence>
<protein>
    <recommendedName>
        <fullName evidence="5">Leucine-rich repeat protein</fullName>
    </recommendedName>
</protein>
<name>A0A2V1JTX6_EUBRA</name>
<dbReference type="Gene3D" id="3.40.50.12480">
    <property type="match status" value="1"/>
</dbReference>
<gene>
    <name evidence="3" type="ORF">LG34_04985</name>
</gene>
<feature type="compositionally biased region" description="Low complexity" evidence="1">
    <location>
        <begin position="1412"/>
        <end position="1424"/>
    </location>
</feature>
<dbReference type="OrthoDB" id="1771639at2"/>
<dbReference type="Gene3D" id="3.80.10.10">
    <property type="entry name" value="Ribonuclease Inhibitor"/>
    <property type="match status" value="2"/>
</dbReference>
<dbReference type="PANTHER" id="PTHR45661">
    <property type="entry name" value="SURFACE ANTIGEN"/>
    <property type="match status" value="1"/>
</dbReference>
<feature type="compositionally biased region" description="Acidic residues" evidence="1">
    <location>
        <begin position="1462"/>
        <end position="1474"/>
    </location>
</feature>
<dbReference type="RefSeq" id="WP_109215082.1">
    <property type="nucleotide sequence ID" value="NZ_JRFU01000052.1"/>
</dbReference>
<feature type="compositionally biased region" description="Basic and acidic residues" evidence="1">
    <location>
        <begin position="1475"/>
        <end position="1494"/>
    </location>
</feature>
<feature type="compositionally biased region" description="Basic and acidic residues" evidence="1">
    <location>
        <begin position="223"/>
        <end position="244"/>
    </location>
</feature>
<organism evidence="3 4">
    <name type="scientific">Eubacterium ramulus</name>
    <dbReference type="NCBI Taxonomy" id="39490"/>
    <lineage>
        <taxon>Bacteria</taxon>
        <taxon>Bacillati</taxon>
        <taxon>Bacillota</taxon>
        <taxon>Clostridia</taxon>
        <taxon>Eubacteriales</taxon>
        <taxon>Eubacteriaceae</taxon>
        <taxon>Eubacterium</taxon>
    </lineage>
</organism>
<comment type="caution">
    <text evidence="3">The sequence shown here is derived from an EMBL/GenBank/DDBJ whole genome shotgun (WGS) entry which is preliminary data.</text>
</comment>
<dbReference type="SUPFAM" id="SSF52058">
    <property type="entry name" value="L domain-like"/>
    <property type="match status" value="1"/>
</dbReference>
<dbReference type="PANTHER" id="PTHR45661:SF3">
    <property type="entry name" value="IG-LIKE DOMAIN-CONTAINING PROTEIN"/>
    <property type="match status" value="1"/>
</dbReference>
<feature type="region of interest" description="Disordered" evidence="1">
    <location>
        <begin position="1384"/>
        <end position="1429"/>
    </location>
</feature>
<evidence type="ECO:0000313" key="3">
    <source>
        <dbReference type="EMBL" id="PWE87264.1"/>
    </source>
</evidence>
<proteinExistence type="predicted"/>
<dbReference type="Pfam" id="PF13306">
    <property type="entry name" value="LRR_5"/>
    <property type="match status" value="4"/>
</dbReference>
<feature type="compositionally biased region" description="Polar residues" evidence="1">
    <location>
        <begin position="109"/>
        <end position="122"/>
    </location>
</feature>
<dbReference type="EMBL" id="JRFU01000052">
    <property type="protein sequence ID" value="PWE87264.1"/>
    <property type="molecule type" value="Genomic_DNA"/>
</dbReference>
<feature type="compositionally biased region" description="Low complexity" evidence="1">
    <location>
        <begin position="201"/>
        <end position="213"/>
    </location>
</feature>
<sequence length="1505" mass="166096">MKNRNKKVGVAIAAASVITAGAVTVAVAYQSGVNFQPKDSNRKLQNNQVVFSDNKDQVEHTEDDNGDNSELWEKNQNDQQDNNQENANQSDYLFQKDLQNGRATAVTVGVNSGDASGNNDQFTGTQNGTGSQNGGVYNLTDDTSNADIIINGNGTGQITDPNGNGASNGSGNSQNSTNGNGSSNNSGSDTNKTPSTDDKNNGNNNSNNNNGGSDNKRPSATAKDPEVKKEWNNRVDGVIDHPYPDDGISDVTEDEDGDYAGVVICQRWDADAVYMYKGQTIDQTLIYNSLDTFVYSNDRENRYVWGESALNQFIRIDAVSFDGGTTWKDQFPLTIPTTVTDDTMIIKVSYRLTKNKPWVERQVPYGLKANRIFVLSKEIQEENSVIDTDTILNYDQNPEVGSIVNLYRFQWDYLGTEPLTTLFPGWMEDGKLVSWLYTSTEGRHILEPAENVPLSSEYTVQLNVFWMTDDGKIDPSGNSLTYLQTLTGISNKAVKRMKDGTILDRMQYDELTVPEYIQAVSIDESTDLDVDYLKIPDTVIYLADSSKGLHVNRGYLVDEDNPVYQSTDEGVLLNKEATEILGIPYKLKKLTIPAAITNINLNADNQISEIHIEAETLDGVPSLSYENINHCKLVVPESYMEEFLEENNANIRYGTENSVASADDPSVTYTMKSGVVISSKGEIRRIVSKNNTSVTLPNTAKQIEKDAFSKGTGIETLILPKNGTTLHLEDGCLNDSDVTAIWCYSKKQYDTVKEELADSGTDKDVSVELLQKSAEGYYYRISDAGIMLMSVPENLTSFDGTMTAEDGTSLEINAIAEQAFSDCQDLEWVTLPESIKKIGYKAFEDCIGLQGILINSTDTITIGNEAFCGCDSLRFVASNAMEGIMEDDYAPLISDSYSINTGLYYFYTPTDSTGYFDGHLSFTAASGVASYGLVDIGGDARMLYGLDSNGSPWIGLRSGGEVSDQVTLPESTTELFHYALADTKSPSGSYSVNWDDMLGLHWLDPGAFRNSDLGGSITLSGTFFYLDNDAFTSCNSITDFTVDASVYLGEGVFQDCKNMTNVSLGEFLDNSAVYFGLFTGCDSLRDIYFNSESAPKLMLYGTREYQFNYGWTEEEELEKLRIHVPESSKEMYIRDWRYAFAGYIDYPNKSAYDRMWEDIRWQHINWDTWEFPSDEEVDAYVAEALLKAENRARKALGMEEVSRLSEWYEYTVDSYGFVTLTGVPSYCTEATLDAETIGLASGGYLDNIGTGAFSKAKNLQKVVIPNGLSAIYSNAFAGVESDSVTLVFEGWAPNLFRSDDDILNGVPFSFGIDDSRIHIQVPEGWEDFYISMWEYIFAGYDTAEDMWAGVEADLAEQNGTEPTNEEILTEVNKRLVVSHNRIRAMMGLDPEQVEDNTSDGSGETTDTDPDGTTEGTTEENTNTDVSGNTVYENSNIWMVNTGIGNLDTAASENTGADRTDSDHEDADSAESEDTSADKDKKKSEDADVVTKDTDAAIPEQEDTQE</sequence>
<accession>A0A2V1JTX6</accession>
<evidence type="ECO:0000256" key="1">
    <source>
        <dbReference type="SAM" id="MobiDB-lite"/>
    </source>
</evidence>
<evidence type="ECO:0000313" key="4">
    <source>
        <dbReference type="Proteomes" id="UP000245288"/>
    </source>
</evidence>
<feature type="region of interest" description="Disordered" evidence="1">
    <location>
        <begin position="1447"/>
        <end position="1505"/>
    </location>
</feature>
<dbReference type="InterPro" id="IPR032675">
    <property type="entry name" value="LRR_dom_sf"/>
</dbReference>
<feature type="compositionally biased region" description="Polar residues" evidence="1">
    <location>
        <begin position="37"/>
        <end position="51"/>
    </location>
</feature>
<evidence type="ECO:0008006" key="5">
    <source>
        <dbReference type="Google" id="ProtNLM"/>
    </source>
</evidence>
<feature type="chain" id="PRO_5038924212" description="Leucine-rich repeat protein" evidence="2">
    <location>
        <begin position="23"/>
        <end position="1505"/>
    </location>
</feature>
<keyword evidence="4" id="KW-1185">Reference proteome</keyword>